<dbReference type="GO" id="GO:0006528">
    <property type="term" value="P:asparagine metabolic process"/>
    <property type="evidence" value="ECO:0007669"/>
    <property type="project" value="InterPro"/>
</dbReference>
<evidence type="ECO:0000256" key="10">
    <source>
        <dbReference type="PROSITE-ProRule" id="PRU10100"/>
    </source>
</evidence>
<evidence type="ECO:0000259" key="14">
    <source>
        <dbReference type="Pfam" id="PF17763"/>
    </source>
</evidence>
<dbReference type="InterPro" id="IPR027475">
    <property type="entry name" value="Asparaginase/glutaminase_AS2"/>
</dbReference>
<dbReference type="SMART" id="SM00870">
    <property type="entry name" value="Asparaginase"/>
    <property type="match status" value="1"/>
</dbReference>
<evidence type="ECO:0000259" key="13">
    <source>
        <dbReference type="Pfam" id="PF00710"/>
    </source>
</evidence>
<dbReference type="FunFam" id="3.40.50.40:FF:000002">
    <property type="entry name" value="L-asparaginase 2"/>
    <property type="match status" value="1"/>
</dbReference>
<comment type="similarity">
    <text evidence="2 11">Belongs to the asparaginase 1 family.</text>
</comment>
<dbReference type="FunFam" id="3.40.50.1170:FF:000001">
    <property type="entry name" value="L-asparaginase 2"/>
    <property type="match status" value="1"/>
</dbReference>
<comment type="caution">
    <text evidence="15">The sequence shown here is derived from an EMBL/GenBank/DDBJ whole genome shotgun (WGS) entry which is preliminary data.</text>
</comment>
<evidence type="ECO:0000256" key="12">
    <source>
        <dbReference type="SAM" id="SignalP"/>
    </source>
</evidence>
<dbReference type="PROSITE" id="PS00917">
    <property type="entry name" value="ASN_GLN_ASE_2"/>
    <property type="match status" value="1"/>
</dbReference>
<evidence type="ECO:0000256" key="6">
    <source>
        <dbReference type="ARBA" id="ARBA00023157"/>
    </source>
</evidence>
<dbReference type="PANTHER" id="PTHR11707">
    <property type="entry name" value="L-ASPARAGINASE"/>
    <property type="match status" value="1"/>
</dbReference>
<dbReference type="Pfam" id="PF00710">
    <property type="entry name" value="Asparaginase"/>
    <property type="match status" value="1"/>
</dbReference>
<keyword evidence="3 12" id="KW-0732">Signal</keyword>
<reference evidence="15 16" key="1">
    <citation type="journal article" date="2016" name="BMC Genomics">
        <title>Type VI secretion systems of human gut Bacteroidales segregate into three genetic architectures, two of which are contained on mobile genetic elements.</title>
        <authorList>
            <person name="Coyne M.J."/>
            <person name="Roelofs K.G."/>
            <person name="Comstock L.E."/>
        </authorList>
    </citation>
    <scope>NUCLEOTIDE SEQUENCE [LARGE SCALE GENOMIC DNA]</scope>
    <source>
        <strain evidence="15 16">CL09T03C01</strain>
    </source>
</reference>
<dbReference type="PIRSF" id="PIRSF001220">
    <property type="entry name" value="L-ASNase_gatD"/>
    <property type="match status" value="1"/>
</dbReference>
<dbReference type="STRING" id="46506.AA415_02571"/>
<feature type="binding site" evidence="8">
    <location>
        <position position="83"/>
    </location>
    <ligand>
        <name>substrate</name>
    </ligand>
</feature>
<keyword evidence="4" id="KW-0574">Periplasm</keyword>
<dbReference type="PROSITE" id="PS00144">
    <property type="entry name" value="ASN_GLN_ASE_1"/>
    <property type="match status" value="1"/>
</dbReference>
<dbReference type="PRINTS" id="PR00139">
    <property type="entry name" value="ASNGLNASE"/>
</dbReference>
<dbReference type="EMBL" id="LRGC01000014">
    <property type="protein sequence ID" value="KWR53274.1"/>
    <property type="molecule type" value="Genomic_DNA"/>
</dbReference>
<evidence type="ECO:0000256" key="1">
    <source>
        <dbReference type="ARBA" id="ARBA00004418"/>
    </source>
</evidence>
<evidence type="ECO:0000256" key="11">
    <source>
        <dbReference type="RuleBase" id="RU004456"/>
    </source>
</evidence>
<feature type="active site" evidence="10">
    <location>
        <position position="116"/>
    </location>
</feature>
<dbReference type="Gene3D" id="3.40.50.40">
    <property type="match status" value="1"/>
</dbReference>
<dbReference type="SUPFAM" id="SSF53774">
    <property type="entry name" value="Glutaminase/Asparaginase"/>
    <property type="match status" value="1"/>
</dbReference>
<name>A0A125MF87_BACSE</name>
<sequence precursor="true">MKRLEKLNMVAVMLLLSVTMAFAQQKPNIHILATGGTIAGTGTSATATNYTAGQVAIGTLLDAVPELKNIANVTGEQIVKIGSQDMNDDVWLTLAKKINQLLKRSDIDGIVITHGTDTMEETAYFLNLTVKSDKPVVLVGAMRPSTAISADGPLNLYNAVVVAGAKESKGKGVLVAMNGSVLGAASVLKMNTVDVQTFQAPNAGALGYVLNGKVTYNMSSVKKHTTHSVFDVTNLNSLPKVGIVYSYSNIEADMVTPMLSNGYKGIIHAGVGNGNIHKNIFPVLTEARKKGILVVRSSRVPTGPTSLDAEVDDAQYQFVASQELNPQKARVLLMLALTKTTDWKQIQEYFNEY</sequence>
<dbReference type="InterPro" id="IPR037152">
    <property type="entry name" value="L-asparaginase_N_sf"/>
</dbReference>
<evidence type="ECO:0000313" key="15">
    <source>
        <dbReference type="EMBL" id="KWR53274.1"/>
    </source>
</evidence>
<dbReference type="InterPro" id="IPR040919">
    <property type="entry name" value="Asparaginase_C"/>
</dbReference>
<proteinExistence type="inferred from homology"/>
<dbReference type="CDD" id="cd08964">
    <property type="entry name" value="L-asparaginase_II"/>
    <property type="match status" value="1"/>
</dbReference>
<evidence type="ECO:0000256" key="4">
    <source>
        <dbReference type="ARBA" id="ARBA00022764"/>
    </source>
</evidence>
<feature type="signal peptide" evidence="12">
    <location>
        <begin position="1"/>
        <end position="23"/>
    </location>
</feature>
<dbReference type="InterPro" id="IPR036152">
    <property type="entry name" value="Asp/glu_Ase-like_sf"/>
</dbReference>
<evidence type="ECO:0000256" key="7">
    <source>
        <dbReference type="PIRSR" id="PIRSR001220-1"/>
    </source>
</evidence>
<keyword evidence="5 15" id="KW-0378">Hydrolase</keyword>
<feature type="domain" description="Asparaginase/glutaminase C-terminal" evidence="14">
    <location>
        <begin position="240"/>
        <end position="350"/>
    </location>
</feature>
<keyword evidence="16" id="KW-1185">Reference proteome</keyword>
<organism evidence="15 16">
    <name type="scientific">Bacteroides stercoris</name>
    <dbReference type="NCBI Taxonomy" id="46506"/>
    <lineage>
        <taxon>Bacteria</taxon>
        <taxon>Pseudomonadati</taxon>
        <taxon>Bacteroidota</taxon>
        <taxon>Bacteroidia</taxon>
        <taxon>Bacteroidales</taxon>
        <taxon>Bacteroidaceae</taxon>
        <taxon>Bacteroides</taxon>
    </lineage>
</organism>
<dbReference type="InterPro" id="IPR027474">
    <property type="entry name" value="L-asparaginase_N"/>
</dbReference>
<dbReference type="InterPro" id="IPR006034">
    <property type="entry name" value="Asparaginase/glutaminase-like"/>
</dbReference>
<evidence type="ECO:0000313" key="16">
    <source>
        <dbReference type="Proteomes" id="UP000056419"/>
    </source>
</evidence>
<dbReference type="GO" id="GO:0004067">
    <property type="term" value="F:asparaginase activity"/>
    <property type="evidence" value="ECO:0007669"/>
    <property type="project" value="UniProtKB-UniRule"/>
</dbReference>
<dbReference type="NCBIfam" id="NF008304">
    <property type="entry name" value="PRK11096.1"/>
    <property type="match status" value="1"/>
</dbReference>
<dbReference type="AlphaFoldDB" id="A0A125MF87"/>
<dbReference type="PROSITE" id="PS51732">
    <property type="entry name" value="ASN_GLN_ASE_3"/>
    <property type="match status" value="1"/>
</dbReference>
<dbReference type="PANTHER" id="PTHR11707:SF28">
    <property type="entry name" value="60 KDA LYSOPHOSPHOLIPASE"/>
    <property type="match status" value="1"/>
</dbReference>
<dbReference type="NCBIfam" id="TIGR00520">
    <property type="entry name" value="asnASE_II"/>
    <property type="match status" value="1"/>
</dbReference>
<dbReference type="Gene3D" id="3.40.50.1170">
    <property type="entry name" value="L-asparaginase, N-terminal domain"/>
    <property type="match status" value="1"/>
</dbReference>
<feature type="domain" description="L-asparaginase N-terminal" evidence="13">
    <location>
        <begin position="28"/>
        <end position="219"/>
    </location>
</feature>
<feature type="chain" id="PRO_5007177918" evidence="12">
    <location>
        <begin position="24"/>
        <end position="353"/>
    </location>
</feature>
<feature type="active site" description="O-isoaspartyl threonine intermediate" evidence="7">
    <location>
        <position position="37"/>
    </location>
</feature>
<dbReference type="PIRSF" id="PIRSF500176">
    <property type="entry name" value="L_ASNase"/>
    <property type="match status" value="1"/>
</dbReference>
<dbReference type="Proteomes" id="UP000056419">
    <property type="component" value="Unassembled WGS sequence"/>
</dbReference>
<evidence type="ECO:0000256" key="3">
    <source>
        <dbReference type="ARBA" id="ARBA00022729"/>
    </source>
</evidence>
<dbReference type="InterPro" id="IPR027473">
    <property type="entry name" value="L-asparaginase_C"/>
</dbReference>
<dbReference type="EC" id="3.5.1.1" evidence="15"/>
<dbReference type="InterPro" id="IPR004550">
    <property type="entry name" value="AsnASE_II"/>
</dbReference>
<dbReference type="Pfam" id="PF17763">
    <property type="entry name" value="Asparaginase_C"/>
    <property type="match status" value="1"/>
</dbReference>
<feature type="binding site" evidence="8">
    <location>
        <begin position="116"/>
        <end position="117"/>
    </location>
    <ligand>
        <name>substrate</name>
    </ligand>
</feature>
<protein>
    <submittedName>
        <fullName evidence="15">Putative L-asparaginase periplasmic</fullName>
        <ecNumber evidence="15">3.5.1.1</ecNumber>
    </submittedName>
</protein>
<dbReference type="GO" id="GO:0042597">
    <property type="term" value="C:periplasmic space"/>
    <property type="evidence" value="ECO:0007669"/>
    <property type="project" value="UniProtKB-SubCell"/>
</dbReference>
<dbReference type="InterPro" id="IPR020827">
    <property type="entry name" value="Asparaginase/glutaminase_AS1"/>
</dbReference>
<gene>
    <name evidence="15" type="primary">ansB</name>
    <name evidence="15" type="ORF">AA415_02571</name>
</gene>
<keyword evidence="6" id="KW-1015">Disulfide bond</keyword>
<evidence type="ECO:0000256" key="2">
    <source>
        <dbReference type="ARBA" id="ARBA00010518"/>
    </source>
</evidence>
<evidence type="ECO:0000256" key="9">
    <source>
        <dbReference type="PROSITE-ProRule" id="PRU10099"/>
    </source>
</evidence>
<dbReference type="RefSeq" id="WP_060386243.1">
    <property type="nucleotide sequence ID" value="NZ_LRGC01000014.1"/>
</dbReference>
<accession>A0A125MF87</accession>
<evidence type="ECO:0000256" key="5">
    <source>
        <dbReference type="ARBA" id="ARBA00022801"/>
    </source>
</evidence>
<comment type="subcellular location">
    <subcellularLocation>
        <location evidence="1">Periplasm</location>
    </subcellularLocation>
</comment>
<feature type="active site" evidence="9">
    <location>
        <position position="37"/>
    </location>
</feature>
<evidence type="ECO:0000256" key="8">
    <source>
        <dbReference type="PIRSR" id="PIRSR001220-2"/>
    </source>
</evidence>
<dbReference type="PATRIC" id="fig|46506.5.peg.2763"/>